<feature type="compositionally biased region" description="Basic and acidic residues" evidence="1">
    <location>
        <begin position="1"/>
        <end position="16"/>
    </location>
</feature>
<organism evidence="2 3">
    <name type="scientific">Polyplax serrata</name>
    <name type="common">Common mouse louse</name>
    <dbReference type="NCBI Taxonomy" id="468196"/>
    <lineage>
        <taxon>Eukaryota</taxon>
        <taxon>Metazoa</taxon>
        <taxon>Ecdysozoa</taxon>
        <taxon>Arthropoda</taxon>
        <taxon>Hexapoda</taxon>
        <taxon>Insecta</taxon>
        <taxon>Pterygota</taxon>
        <taxon>Neoptera</taxon>
        <taxon>Paraneoptera</taxon>
        <taxon>Psocodea</taxon>
        <taxon>Troctomorpha</taxon>
        <taxon>Phthiraptera</taxon>
        <taxon>Anoplura</taxon>
        <taxon>Polyplacidae</taxon>
        <taxon>Polyplax</taxon>
    </lineage>
</organism>
<feature type="compositionally biased region" description="Basic and acidic residues" evidence="1">
    <location>
        <begin position="89"/>
        <end position="106"/>
    </location>
</feature>
<proteinExistence type="predicted"/>
<sequence length="106" mass="11948">MGRREEVGEERGRDQSKSVVTSQDGARASGKWFLNKEGDLLHYVQSVPRKHRPSGTAGCCTRNEMSAQQEATRPIPSFPGRLLFLSRRPNPDRRASQKNKVELSHC</sequence>
<evidence type="ECO:0000256" key="1">
    <source>
        <dbReference type="SAM" id="MobiDB-lite"/>
    </source>
</evidence>
<name>A0ABR1BIP7_POLSC</name>
<evidence type="ECO:0000313" key="2">
    <source>
        <dbReference type="EMBL" id="KAK6641934.1"/>
    </source>
</evidence>
<evidence type="ECO:0000313" key="3">
    <source>
        <dbReference type="Proteomes" id="UP001359485"/>
    </source>
</evidence>
<comment type="caution">
    <text evidence="2">The sequence shown here is derived from an EMBL/GenBank/DDBJ whole genome shotgun (WGS) entry which is preliminary data.</text>
</comment>
<protein>
    <submittedName>
        <fullName evidence="2">Uncharacterized protein</fullName>
    </submittedName>
</protein>
<reference evidence="2 3" key="1">
    <citation type="submission" date="2023-09" db="EMBL/GenBank/DDBJ databases">
        <title>Genomes of two closely related lineages of the louse Polyplax serrata with different host specificities.</title>
        <authorList>
            <person name="Martinu J."/>
            <person name="Tarabai H."/>
            <person name="Stefka J."/>
            <person name="Hypsa V."/>
        </authorList>
    </citation>
    <scope>NUCLEOTIDE SEQUENCE [LARGE SCALE GENOMIC DNA]</scope>
    <source>
        <strain evidence="2">98ZLc_SE</strain>
    </source>
</reference>
<feature type="region of interest" description="Disordered" evidence="1">
    <location>
        <begin position="48"/>
        <end position="106"/>
    </location>
</feature>
<dbReference type="Proteomes" id="UP001359485">
    <property type="component" value="Unassembled WGS sequence"/>
</dbReference>
<feature type="region of interest" description="Disordered" evidence="1">
    <location>
        <begin position="1"/>
        <end position="28"/>
    </location>
</feature>
<keyword evidence="3" id="KW-1185">Reference proteome</keyword>
<gene>
    <name evidence="2" type="ORF">RUM44_013654</name>
</gene>
<dbReference type="EMBL" id="JAWJWF010000001">
    <property type="protein sequence ID" value="KAK6641934.1"/>
    <property type="molecule type" value="Genomic_DNA"/>
</dbReference>
<accession>A0ABR1BIP7</accession>